<dbReference type="FunFam" id="2.30.29.30:FF:000362">
    <property type="entry name" value="Uncharacterized protein, isoform B"/>
    <property type="match status" value="1"/>
</dbReference>
<dbReference type="InterPro" id="IPR039142">
    <property type="entry name" value="NRF1/Ewg"/>
</dbReference>
<sequence>MRNTMPDWTGQRTGSPEDGESSAASTSGSSDSSTELSELERLQIDSCFRALNTQVFVCGSLVNLYSSKGSDRRWTLQYTGVPVVLLDTGEARSRTNRGISIVLAERGSSFRLWSDKIDNLSAYRSNSPSFHTMCLSTDHTTYIGLSFDCESAAREMWEHIERLTSCPENISLSVPVARKTKKQQPQRTLPAKSHISQPCCFQHITSVGTTDKDRYVSLQTLLPPSKVPPNK</sequence>
<dbReference type="OrthoDB" id="10021476at2759"/>
<dbReference type="CTD" id="35116"/>
<dbReference type="EnsemblMetazoa" id="XM_024227228.1">
    <property type="protein sequence ID" value="XP_024082996.1"/>
    <property type="gene ID" value="LOC106672641"/>
</dbReference>
<protein>
    <recommendedName>
        <fullName evidence="4">WH1 domain-containing protein</fullName>
    </recommendedName>
</protein>
<dbReference type="PANTHER" id="PTHR20338">
    <property type="entry name" value="NUCLEAR RESPIRATORY FACTOR 1"/>
    <property type="match status" value="1"/>
</dbReference>
<accession>A0A8I6TM98</accession>
<dbReference type="OMA" id="DWSAHSQ"/>
<dbReference type="GO" id="GO:0006357">
    <property type="term" value="P:regulation of transcription by RNA polymerase II"/>
    <property type="evidence" value="ECO:0007669"/>
    <property type="project" value="InterPro"/>
</dbReference>
<organism evidence="2 3">
    <name type="scientific">Cimex lectularius</name>
    <name type="common">Bed bug</name>
    <name type="synonym">Acanthia lectularia</name>
    <dbReference type="NCBI Taxonomy" id="79782"/>
    <lineage>
        <taxon>Eukaryota</taxon>
        <taxon>Metazoa</taxon>
        <taxon>Ecdysozoa</taxon>
        <taxon>Arthropoda</taxon>
        <taxon>Hexapoda</taxon>
        <taxon>Insecta</taxon>
        <taxon>Pterygota</taxon>
        <taxon>Neoptera</taxon>
        <taxon>Paraneoptera</taxon>
        <taxon>Hemiptera</taxon>
        <taxon>Heteroptera</taxon>
        <taxon>Panheteroptera</taxon>
        <taxon>Cimicomorpha</taxon>
        <taxon>Cimicidae</taxon>
        <taxon>Cimex</taxon>
    </lineage>
</organism>
<dbReference type="Proteomes" id="UP000494040">
    <property type="component" value="Unassembled WGS sequence"/>
</dbReference>
<dbReference type="InterPro" id="IPR011993">
    <property type="entry name" value="PH-like_dom_sf"/>
</dbReference>
<keyword evidence="3" id="KW-1185">Reference proteome</keyword>
<dbReference type="AlphaFoldDB" id="A0A8I6TM98"/>
<feature type="compositionally biased region" description="Low complexity" evidence="1">
    <location>
        <begin position="21"/>
        <end position="35"/>
    </location>
</feature>
<proteinExistence type="predicted"/>
<evidence type="ECO:0008006" key="4">
    <source>
        <dbReference type="Google" id="ProtNLM"/>
    </source>
</evidence>
<name>A0A8I6TM98_CIMLE</name>
<evidence type="ECO:0000313" key="2">
    <source>
        <dbReference type="EnsemblMetazoa" id="XP_024082996.1"/>
    </source>
</evidence>
<feature type="region of interest" description="Disordered" evidence="1">
    <location>
        <begin position="1"/>
        <end position="35"/>
    </location>
</feature>
<evidence type="ECO:0000256" key="1">
    <source>
        <dbReference type="SAM" id="MobiDB-lite"/>
    </source>
</evidence>
<evidence type="ECO:0000313" key="3">
    <source>
        <dbReference type="Proteomes" id="UP000494040"/>
    </source>
</evidence>
<dbReference type="GeneID" id="106672641"/>
<dbReference type="Gene3D" id="2.30.29.30">
    <property type="entry name" value="Pleckstrin-homology domain (PH domain)/Phosphotyrosine-binding domain (PTB)"/>
    <property type="match status" value="1"/>
</dbReference>
<dbReference type="RefSeq" id="XP_024082996.1">
    <property type="nucleotide sequence ID" value="XM_024227228.1"/>
</dbReference>
<dbReference type="GO" id="GO:0003700">
    <property type="term" value="F:DNA-binding transcription factor activity"/>
    <property type="evidence" value="ECO:0007669"/>
    <property type="project" value="InterPro"/>
</dbReference>
<reference evidence="2" key="1">
    <citation type="submission" date="2022-01" db="UniProtKB">
        <authorList>
            <consortium name="EnsemblMetazoa"/>
        </authorList>
    </citation>
    <scope>IDENTIFICATION</scope>
</reference>